<dbReference type="InterPro" id="IPR036866">
    <property type="entry name" value="RibonucZ/Hydroxyglut_hydro"/>
</dbReference>
<proteinExistence type="predicted"/>
<comment type="function">
    <text evidence="7">Counteracts the endogenous Pycsar antiviral defense system. Phosphodiesterase that enables metal-dependent hydrolysis of host cyclic nucleotide Pycsar defense signals such as cCMP and cUMP.</text>
</comment>
<feature type="transmembrane region" description="Helical" evidence="10">
    <location>
        <begin position="302"/>
        <end position="322"/>
    </location>
</feature>
<name>A0A7W5AUE1_9BACL</name>
<feature type="compositionally biased region" description="Basic and acidic residues" evidence="9">
    <location>
        <begin position="732"/>
        <end position="744"/>
    </location>
</feature>
<evidence type="ECO:0000313" key="15">
    <source>
        <dbReference type="Proteomes" id="UP000570361"/>
    </source>
</evidence>
<dbReference type="Pfam" id="PF03772">
    <property type="entry name" value="Competence"/>
    <property type="match status" value="1"/>
</dbReference>
<sequence length="901" mass="98459">MLNRPIVIVTLCWILGSAAAAYLTQAGRIAAGVSLVLLLLVLVLRERRGRWTAAICLAAFCLAMGQRAWTDMQNATRLTDLLTESERDSAYEAPFSSAAGTIVSPVEVDGDRAQFKIAVESITIDGQDETSQLSGERMLVQLKLTEQPQQEVAAHWERGNRVQIREGVLERPSTATNFDGFDYRAYLVNQRIHWLLAATDTSSVHVSDTQGYDTVRLLGMIDRWREELGDRVDMLYPEDQSGYMKGLVLGITDDLDPDRYRQFSQLGLTHILAISGLHVAVFLFIVGLLLKLLRLPREKITVLLIAAVPFYVLISGGSPSVIRAGLMAMLGLAAARLGRLKDGLHLLAAAALLMLMWNPYMLHDVGFQLSFLVTAGLILGVPPARKLLPQSKRLQWLYDSITVTVVAQLASFPLTIFYFNQFNLLSLPANLVLVSFISFIVMPLGGASLVLHTCWAPAGKLVAQAAILMNEGTFKLIDGLSTIPFGRTIWATPPVGWIVLYYAGILLFLVVAGRRAERRRADKVTVDSQEEITIPLDGRQAAPSNDSRTEGSRSRGSLAAGGLSLVGVLSLLVWAYHPDALDRNGKVSFLDVGQGDSVLIRSPEGRHILVDGGGSVSFRKVDESWRNRRDPYEVGLKTVVPLLLKRGVQEIDMLVLSHLDTDHIKGLQAVVKGIPVKQVLWNGTLKDSDDAIALMSLLVERNIPMYEARMGASWQIDSRTRMTVLSSTADKSSGDEHAHEHEPESESVPLVDDQNGESVAFLLTMNKRSFLFAGDADAKEEERIIGQLQSTTEGAAALTGAAAGMNGGGTSIGVDVMKVSHHGSKTSSTEGWLHYWKPRIAVISVGRNNTYGHPNAGVLDRLDQAEAHVLRTDDDGEVQLNADAEGILTYRAKLEASNLQN</sequence>
<keyword evidence="5 10" id="KW-0472">Membrane</keyword>
<feature type="region of interest" description="Disordered" evidence="9">
    <location>
        <begin position="535"/>
        <end position="556"/>
    </location>
</feature>
<feature type="region of interest" description="Disordered" evidence="9">
    <location>
        <begin position="725"/>
        <end position="751"/>
    </location>
</feature>
<dbReference type="InterPro" id="IPR035681">
    <property type="entry name" value="ComA-like_MBL"/>
</dbReference>
<feature type="transmembrane region" description="Helical" evidence="10">
    <location>
        <begin position="343"/>
        <end position="360"/>
    </location>
</feature>
<dbReference type="SUPFAM" id="SSF56281">
    <property type="entry name" value="Metallo-hydrolase/oxidoreductase"/>
    <property type="match status" value="1"/>
</dbReference>
<keyword evidence="4 10" id="KW-1133">Transmembrane helix</keyword>
<dbReference type="PANTHER" id="PTHR30619">
    <property type="entry name" value="DNA INTERNALIZATION/COMPETENCE PROTEIN COMEC/REC2"/>
    <property type="match status" value="1"/>
</dbReference>
<dbReference type="InterPro" id="IPR001279">
    <property type="entry name" value="Metallo-B-lactamas"/>
</dbReference>
<evidence type="ECO:0000256" key="2">
    <source>
        <dbReference type="ARBA" id="ARBA00022475"/>
    </source>
</evidence>
<dbReference type="Proteomes" id="UP000570361">
    <property type="component" value="Unassembled WGS sequence"/>
</dbReference>
<dbReference type="PANTHER" id="PTHR30619:SF1">
    <property type="entry name" value="RECOMBINATION PROTEIN 2"/>
    <property type="match status" value="1"/>
</dbReference>
<feature type="domain" description="DUF4131" evidence="13">
    <location>
        <begin position="30"/>
        <end position="200"/>
    </location>
</feature>
<comment type="subcellular location">
    <subcellularLocation>
        <location evidence="1">Cell membrane</location>
        <topology evidence="1">Multi-pass membrane protein</topology>
    </subcellularLocation>
</comment>
<comment type="caution">
    <text evidence="14">The sequence shown here is derived from an EMBL/GenBank/DDBJ whole genome shotgun (WGS) entry which is preliminary data.</text>
</comment>
<dbReference type="Pfam" id="PF00753">
    <property type="entry name" value="Lactamase_B"/>
    <property type="match status" value="1"/>
</dbReference>
<dbReference type="EMBL" id="JACHXK010000002">
    <property type="protein sequence ID" value="MBB3108949.1"/>
    <property type="molecule type" value="Genomic_DNA"/>
</dbReference>
<dbReference type="InterPro" id="IPR025405">
    <property type="entry name" value="DUF4131"/>
</dbReference>
<evidence type="ECO:0000256" key="5">
    <source>
        <dbReference type="ARBA" id="ARBA00023136"/>
    </source>
</evidence>
<feature type="domain" description="Metallo-beta-lactamase" evidence="11">
    <location>
        <begin position="591"/>
        <end position="846"/>
    </location>
</feature>
<evidence type="ECO:0000256" key="1">
    <source>
        <dbReference type="ARBA" id="ARBA00004651"/>
    </source>
</evidence>
<evidence type="ECO:0000256" key="4">
    <source>
        <dbReference type="ARBA" id="ARBA00022989"/>
    </source>
</evidence>
<feature type="domain" description="ComEC/Rec2-related protein" evidence="12">
    <location>
        <begin position="247"/>
        <end position="514"/>
    </location>
</feature>
<evidence type="ECO:0000256" key="8">
    <source>
        <dbReference type="ARBA" id="ARBA00048505"/>
    </source>
</evidence>
<feature type="transmembrane region" description="Helical" evidence="10">
    <location>
        <begin position="29"/>
        <end position="45"/>
    </location>
</feature>
<dbReference type="GO" id="GO:0005886">
    <property type="term" value="C:plasma membrane"/>
    <property type="evidence" value="ECO:0007669"/>
    <property type="project" value="UniProtKB-SubCell"/>
</dbReference>
<dbReference type="CDD" id="cd07731">
    <property type="entry name" value="ComA-like_MBL-fold"/>
    <property type="match status" value="1"/>
</dbReference>
<keyword evidence="3 10" id="KW-0812">Transmembrane</keyword>
<feature type="transmembrane region" description="Helical" evidence="10">
    <location>
        <begin position="558"/>
        <end position="576"/>
    </location>
</feature>
<reference evidence="14 15" key="1">
    <citation type="submission" date="2020-08" db="EMBL/GenBank/DDBJ databases">
        <title>Genomic Encyclopedia of Type Strains, Phase III (KMG-III): the genomes of soil and plant-associated and newly described type strains.</title>
        <authorList>
            <person name="Whitman W."/>
        </authorList>
    </citation>
    <scope>NUCLEOTIDE SEQUENCE [LARGE SCALE GENOMIC DNA]</scope>
    <source>
        <strain evidence="14 15">CECT 5862</strain>
    </source>
</reference>
<evidence type="ECO:0000256" key="9">
    <source>
        <dbReference type="SAM" id="MobiDB-lite"/>
    </source>
</evidence>
<feature type="transmembrane region" description="Helical" evidence="10">
    <location>
        <begin position="396"/>
        <end position="419"/>
    </location>
</feature>
<evidence type="ECO:0000313" key="14">
    <source>
        <dbReference type="EMBL" id="MBB3108949.1"/>
    </source>
</evidence>
<dbReference type="InterPro" id="IPR004477">
    <property type="entry name" value="ComEC_N"/>
</dbReference>
<dbReference type="Pfam" id="PF13567">
    <property type="entry name" value="DUF4131"/>
    <property type="match status" value="1"/>
</dbReference>
<keyword evidence="15" id="KW-1185">Reference proteome</keyword>
<dbReference type="Gene3D" id="3.60.15.10">
    <property type="entry name" value="Ribonuclease Z/Hydroxyacylglutathione hydrolase-like"/>
    <property type="match status" value="1"/>
</dbReference>
<evidence type="ECO:0000256" key="7">
    <source>
        <dbReference type="ARBA" id="ARBA00034301"/>
    </source>
</evidence>
<evidence type="ECO:0000259" key="11">
    <source>
        <dbReference type="Pfam" id="PF00753"/>
    </source>
</evidence>
<comment type="catalytic activity">
    <reaction evidence="6">
        <text>3',5'-cyclic CMP + H2O = CMP + H(+)</text>
        <dbReference type="Rhea" id="RHEA:72675"/>
        <dbReference type="ChEBI" id="CHEBI:15377"/>
        <dbReference type="ChEBI" id="CHEBI:15378"/>
        <dbReference type="ChEBI" id="CHEBI:58003"/>
        <dbReference type="ChEBI" id="CHEBI:60377"/>
    </reaction>
    <physiologicalReaction direction="left-to-right" evidence="6">
        <dbReference type="Rhea" id="RHEA:72676"/>
    </physiologicalReaction>
</comment>
<evidence type="ECO:0000256" key="3">
    <source>
        <dbReference type="ARBA" id="ARBA00022692"/>
    </source>
</evidence>
<dbReference type="InterPro" id="IPR052159">
    <property type="entry name" value="Competence_DNA_uptake"/>
</dbReference>
<evidence type="ECO:0000259" key="13">
    <source>
        <dbReference type="Pfam" id="PF13567"/>
    </source>
</evidence>
<evidence type="ECO:0000256" key="10">
    <source>
        <dbReference type="SAM" id="Phobius"/>
    </source>
</evidence>
<keyword evidence="2" id="KW-1003">Cell membrane</keyword>
<gene>
    <name evidence="14" type="ORF">FHS18_001001</name>
</gene>
<comment type="catalytic activity">
    <reaction evidence="8">
        <text>3',5'-cyclic UMP + H2O = UMP + H(+)</text>
        <dbReference type="Rhea" id="RHEA:70575"/>
        <dbReference type="ChEBI" id="CHEBI:15377"/>
        <dbReference type="ChEBI" id="CHEBI:15378"/>
        <dbReference type="ChEBI" id="CHEBI:57865"/>
        <dbReference type="ChEBI" id="CHEBI:184387"/>
    </reaction>
    <physiologicalReaction direction="left-to-right" evidence="8">
        <dbReference type="Rhea" id="RHEA:70576"/>
    </physiologicalReaction>
</comment>
<feature type="transmembrane region" description="Helical" evidence="10">
    <location>
        <begin position="268"/>
        <end position="290"/>
    </location>
</feature>
<dbReference type="NCBIfam" id="TIGR00360">
    <property type="entry name" value="ComEC_N-term"/>
    <property type="match status" value="1"/>
</dbReference>
<organism evidence="14 15">
    <name type="scientific">Paenibacillus phyllosphaerae</name>
    <dbReference type="NCBI Taxonomy" id="274593"/>
    <lineage>
        <taxon>Bacteria</taxon>
        <taxon>Bacillati</taxon>
        <taxon>Bacillota</taxon>
        <taxon>Bacilli</taxon>
        <taxon>Bacillales</taxon>
        <taxon>Paenibacillaceae</taxon>
        <taxon>Paenibacillus</taxon>
    </lineage>
</organism>
<accession>A0A7W5AUE1</accession>
<evidence type="ECO:0000259" key="12">
    <source>
        <dbReference type="Pfam" id="PF03772"/>
    </source>
</evidence>
<dbReference type="AlphaFoldDB" id="A0A7W5AUE1"/>
<protein>
    <submittedName>
        <fullName evidence="14">Competence protein ComEC</fullName>
    </submittedName>
</protein>
<feature type="transmembrane region" description="Helical" evidence="10">
    <location>
        <begin position="431"/>
        <end position="451"/>
    </location>
</feature>
<dbReference type="RefSeq" id="WP_183597593.1">
    <property type="nucleotide sequence ID" value="NZ_JACHXK010000002.1"/>
</dbReference>
<evidence type="ECO:0000256" key="6">
    <source>
        <dbReference type="ARBA" id="ARBA00034221"/>
    </source>
</evidence>
<feature type="transmembrane region" description="Helical" evidence="10">
    <location>
        <begin position="496"/>
        <end position="513"/>
    </location>
</feature>